<dbReference type="InterPro" id="IPR015659">
    <property type="entry name" value="Proline_oxidase"/>
</dbReference>
<dbReference type="GO" id="GO:0004657">
    <property type="term" value="F:proline dehydrogenase activity"/>
    <property type="evidence" value="ECO:0007669"/>
    <property type="project" value="UniProtKB-EC"/>
</dbReference>
<dbReference type="InterPro" id="IPR029041">
    <property type="entry name" value="FAD-linked_oxidoreductase-like"/>
</dbReference>
<dbReference type="InterPro" id="IPR008219">
    <property type="entry name" value="PRODH_bac_arc"/>
</dbReference>
<evidence type="ECO:0000256" key="3">
    <source>
        <dbReference type="ARBA" id="ARBA00022630"/>
    </source>
</evidence>
<dbReference type="PIRSF" id="PIRSF000196">
    <property type="entry name" value="Pro_dehydrog"/>
    <property type="match status" value="1"/>
</dbReference>
<evidence type="ECO:0000313" key="13">
    <source>
        <dbReference type="Proteomes" id="UP000000442"/>
    </source>
</evidence>
<feature type="binding site" evidence="10">
    <location>
        <position position="153"/>
    </location>
    <ligand>
        <name>FAD</name>
        <dbReference type="ChEBI" id="CHEBI:57692"/>
    </ligand>
</feature>
<feature type="binding site" evidence="10">
    <location>
        <position position="124"/>
    </location>
    <ligand>
        <name>FAD</name>
        <dbReference type="ChEBI" id="CHEBI:57692"/>
    </ligand>
</feature>
<protein>
    <recommendedName>
        <fullName evidence="2">proline dehydrogenase</fullName>
        <ecNumber evidence="2">1.5.5.2</ecNumber>
    </recommendedName>
</protein>
<dbReference type="SUPFAM" id="SSF51730">
    <property type="entry name" value="FAD-linked oxidoreductase"/>
    <property type="match status" value="1"/>
</dbReference>
<reference evidence="12 13" key="1">
    <citation type="journal article" date="2009" name="Environ. Microbiol.">
        <title>Genome sequence of Desulfobacterium autotrophicum HRM2, a marine sulfate reducer oxidizing organic carbon completely to carbon dioxide.</title>
        <authorList>
            <person name="Strittmatter A.W."/>
            <person name="Liesegang H."/>
            <person name="Rabus R."/>
            <person name="Decker I."/>
            <person name="Amann J."/>
            <person name="Andres S."/>
            <person name="Henne A."/>
            <person name="Fricke W.F."/>
            <person name="Martinez-Arias R."/>
            <person name="Bartels D."/>
            <person name="Goesmann A."/>
            <person name="Krause L."/>
            <person name="Puehler A."/>
            <person name="Klenk H.P."/>
            <person name="Richter M."/>
            <person name="Schuler M."/>
            <person name="Gloeckner F.O."/>
            <person name="Meyerdierks A."/>
            <person name="Gottschalk G."/>
            <person name="Amann R."/>
        </authorList>
    </citation>
    <scope>NUCLEOTIDE SEQUENCE [LARGE SCALE GENOMIC DNA]</scope>
    <source>
        <strain evidence="13">ATCC 43914 / DSM 3382 / HRM2</strain>
    </source>
</reference>
<organism evidence="12 13">
    <name type="scientific">Desulforapulum autotrophicum (strain ATCC 43914 / DSM 3382 / VKM B-1955 / HRM2)</name>
    <name type="common">Desulfobacterium autotrophicum</name>
    <dbReference type="NCBI Taxonomy" id="177437"/>
    <lineage>
        <taxon>Bacteria</taxon>
        <taxon>Pseudomonadati</taxon>
        <taxon>Thermodesulfobacteriota</taxon>
        <taxon>Desulfobacteria</taxon>
        <taxon>Desulfobacterales</taxon>
        <taxon>Desulfobacteraceae</taxon>
        <taxon>Desulforapulum</taxon>
    </lineage>
</organism>
<feature type="binding site" evidence="10">
    <location>
        <begin position="221"/>
        <end position="222"/>
    </location>
    <ligand>
        <name>FAD</name>
        <dbReference type="ChEBI" id="CHEBI:57692"/>
    </ligand>
</feature>
<evidence type="ECO:0000256" key="6">
    <source>
        <dbReference type="ARBA" id="ARBA00023002"/>
    </source>
</evidence>
<dbReference type="AlphaFoldDB" id="C0QM52"/>
<evidence type="ECO:0000256" key="7">
    <source>
        <dbReference type="ARBA" id="ARBA00023062"/>
    </source>
</evidence>
<accession>C0QM52</accession>
<feature type="binding site" evidence="9">
    <location>
        <position position="89"/>
    </location>
    <ligand>
        <name>substrate</name>
    </ligand>
</feature>
<sequence>MLNSLMAKLIPFFPEKLVWIFSKRYIAGIDVNDALAASRDLNNQGAMVTLDLLGEFISTMDEAKKNTQDYLDLMDALHGSGINGNLSVKPTMFGLLLDKEACFSHVREIVQRAAGYNSFIRIDMEDASCTSMEIEIFRRLKVEFPGHVGLVLQAYLKRTPEDITGLMDLHTPEAPLNFRLCKGIYVEPATIAFKQYDQINRAYVENLEFMFKNKIHAAVATHDALLVEKAFELIEQYKVPKALVEFQMLFGVTPKLRQTIIDRGFPMRVYVPFGKEWFGYSTRRLKENPAMVQHIIKALFMRG</sequence>
<comment type="catalytic activity">
    <reaction evidence="8">
        <text>L-proline + a quinone = (S)-1-pyrroline-5-carboxylate + a quinol + H(+)</text>
        <dbReference type="Rhea" id="RHEA:23784"/>
        <dbReference type="ChEBI" id="CHEBI:15378"/>
        <dbReference type="ChEBI" id="CHEBI:17388"/>
        <dbReference type="ChEBI" id="CHEBI:24646"/>
        <dbReference type="ChEBI" id="CHEBI:60039"/>
        <dbReference type="ChEBI" id="CHEBI:132124"/>
        <dbReference type="EC" id="1.5.5.2"/>
    </reaction>
</comment>
<name>C0QM52_DESAH</name>
<dbReference type="eggNOG" id="COG0506">
    <property type="taxonomic scope" value="Bacteria"/>
</dbReference>
<keyword evidence="5 10" id="KW-0274">FAD</keyword>
<evidence type="ECO:0000256" key="9">
    <source>
        <dbReference type="PIRSR" id="PIRSR000196-1"/>
    </source>
</evidence>
<dbReference type="InterPro" id="IPR002872">
    <property type="entry name" value="Proline_DH_dom"/>
</dbReference>
<evidence type="ECO:0000256" key="1">
    <source>
        <dbReference type="ARBA" id="ARBA00004739"/>
    </source>
</evidence>
<keyword evidence="4 10" id="KW-0547">Nucleotide-binding</keyword>
<feature type="domain" description="Proline dehydrogenase" evidence="11">
    <location>
        <begin position="35"/>
        <end position="293"/>
    </location>
</feature>
<dbReference type="GO" id="GO:0000166">
    <property type="term" value="F:nucleotide binding"/>
    <property type="evidence" value="ECO:0007669"/>
    <property type="project" value="UniProtKB-KW"/>
</dbReference>
<dbReference type="EC" id="1.5.5.2" evidence="2"/>
<dbReference type="OrthoDB" id="9773461at2"/>
<dbReference type="GO" id="GO:0010133">
    <property type="term" value="P:L-proline catabolic process to L-glutamate"/>
    <property type="evidence" value="ECO:0007669"/>
    <property type="project" value="UniProtKB-UniPathway"/>
</dbReference>
<evidence type="ECO:0000259" key="11">
    <source>
        <dbReference type="Pfam" id="PF01619"/>
    </source>
</evidence>
<evidence type="ECO:0000256" key="4">
    <source>
        <dbReference type="ARBA" id="ARBA00022741"/>
    </source>
</evidence>
<keyword evidence="6" id="KW-0560">Oxidoreductase</keyword>
<dbReference type="UniPathway" id="UPA00261">
    <property type="reaction ID" value="UER00373"/>
</dbReference>
<proteinExistence type="predicted"/>
<dbReference type="RefSeq" id="WP_015903147.1">
    <property type="nucleotide sequence ID" value="NC_012108.1"/>
</dbReference>
<evidence type="ECO:0000256" key="10">
    <source>
        <dbReference type="PIRSR" id="PIRSR000196-2"/>
    </source>
</evidence>
<evidence type="ECO:0000256" key="2">
    <source>
        <dbReference type="ARBA" id="ARBA00012695"/>
    </source>
</evidence>
<dbReference type="Pfam" id="PF01619">
    <property type="entry name" value="Pro_dh"/>
    <property type="match status" value="1"/>
</dbReference>
<dbReference type="Proteomes" id="UP000000442">
    <property type="component" value="Chromosome"/>
</dbReference>
<keyword evidence="7" id="KW-0642">Proline metabolism</keyword>
<dbReference type="PANTHER" id="PTHR13914:SF0">
    <property type="entry name" value="PROLINE DEHYDROGENASE 1, MITOCHONDRIAL"/>
    <property type="match status" value="1"/>
</dbReference>
<keyword evidence="13" id="KW-1185">Reference proteome</keyword>
<feature type="binding site" evidence="9">
    <location>
        <position position="283"/>
    </location>
    <ligand>
        <name>substrate</name>
    </ligand>
</feature>
<comment type="cofactor">
    <cofactor evidence="10">
        <name>FAD</name>
        <dbReference type="ChEBI" id="CHEBI:57692"/>
    </cofactor>
    <text evidence="10">Binds 1 FAD per subunit.</text>
</comment>
<gene>
    <name evidence="12" type="primary">putA1</name>
    <name evidence="12" type="ordered locus">HRM2_12460</name>
</gene>
<evidence type="ECO:0000256" key="8">
    <source>
        <dbReference type="ARBA" id="ARBA00048779"/>
    </source>
</evidence>
<dbReference type="KEGG" id="dat:HRM2_12460"/>
<feature type="binding site" evidence="9">
    <location>
        <position position="284"/>
    </location>
    <ligand>
        <name>substrate</name>
    </ligand>
</feature>
<evidence type="ECO:0000313" key="12">
    <source>
        <dbReference type="EMBL" id="ACN14358.1"/>
    </source>
</evidence>
<dbReference type="EMBL" id="CP001087">
    <property type="protein sequence ID" value="ACN14358.1"/>
    <property type="molecule type" value="Genomic_DNA"/>
</dbReference>
<dbReference type="PANTHER" id="PTHR13914">
    <property type="entry name" value="PROLINE OXIDASE"/>
    <property type="match status" value="1"/>
</dbReference>
<dbReference type="HOGENOM" id="CLU_061158_0_0_7"/>
<dbReference type="Gene3D" id="3.20.20.220">
    <property type="match status" value="1"/>
</dbReference>
<dbReference type="STRING" id="177437.HRM2_12460"/>
<keyword evidence="3" id="KW-0285">Flavoprotein</keyword>
<comment type="pathway">
    <text evidence="1">Amino-acid degradation; L-proline degradation into L-glutamate; L-glutamate from L-proline: step 1/2.</text>
</comment>
<evidence type="ECO:0000256" key="5">
    <source>
        <dbReference type="ARBA" id="ARBA00022827"/>
    </source>
</evidence>